<evidence type="ECO:0000313" key="2">
    <source>
        <dbReference type="EMBL" id="SFU23973.1"/>
    </source>
</evidence>
<evidence type="ECO:0000313" key="3">
    <source>
        <dbReference type="Proteomes" id="UP000198844"/>
    </source>
</evidence>
<feature type="domain" description="STAS" evidence="1">
    <location>
        <begin position="1"/>
        <end position="70"/>
    </location>
</feature>
<organism evidence="2 3">
    <name type="scientific">Paraburkholderia aspalathi</name>
    <dbReference type="NCBI Taxonomy" id="1324617"/>
    <lineage>
        <taxon>Bacteria</taxon>
        <taxon>Pseudomonadati</taxon>
        <taxon>Pseudomonadota</taxon>
        <taxon>Betaproteobacteria</taxon>
        <taxon>Burkholderiales</taxon>
        <taxon>Burkholderiaceae</taxon>
        <taxon>Paraburkholderia</taxon>
    </lineage>
</organism>
<accession>A0A1I7EJ59</accession>
<dbReference type="SUPFAM" id="SSF52091">
    <property type="entry name" value="SpoIIaa-like"/>
    <property type="match status" value="1"/>
</dbReference>
<proteinExistence type="predicted"/>
<gene>
    <name evidence="2" type="ORF">SAMN05192563_102443</name>
</gene>
<name>A0A1I7EJ59_9BURK</name>
<dbReference type="EMBL" id="FPBH01000024">
    <property type="protein sequence ID" value="SFU23973.1"/>
    <property type="molecule type" value="Genomic_DNA"/>
</dbReference>
<dbReference type="AlphaFoldDB" id="A0A1I7EJ59"/>
<protein>
    <submittedName>
        <fullName evidence="2">STAS domain-containing protein</fullName>
    </submittedName>
</protein>
<dbReference type="Proteomes" id="UP000198844">
    <property type="component" value="Unassembled WGS sequence"/>
</dbReference>
<dbReference type="InterPro" id="IPR036513">
    <property type="entry name" value="STAS_dom_sf"/>
</dbReference>
<dbReference type="CDD" id="cd07042">
    <property type="entry name" value="STAS_SulP_like_sulfate_transporter"/>
    <property type="match status" value="1"/>
</dbReference>
<reference evidence="2 3" key="1">
    <citation type="submission" date="2016-10" db="EMBL/GenBank/DDBJ databases">
        <authorList>
            <person name="de Groot N.N."/>
        </authorList>
    </citation>
    <scope>NUCLEOTIDE SEQUENCE [LARGE SCALE GENOMIC DNA]</scope>
    <source>
        <strain evidence="2 3">LMG 27731</strain>
    </source>
</reference>
<dbReference type="PROSITE" id="PS50801">
    <property type="entry name" value="STAS"/>
    <property type="match status" value="1"/>
</dbReference>
<sequence>MIAAEPVTDIDITAADMLTLLDEELDGLHVQLCFAELKGPVKDSLKRYGIFGRIGEHHFMPTVGHAVGEYLETHHVGWHDWEDDA</sequence>
<dbReference type="InterPro" id="IPR002645">
    <property type="entry name" value="STAS_dom"/>
</dbReference>
<dbReference type="Gene3D" id="3.30.750.24">
    <property type="entry name" value="STAS domain"/>
    <property type="match status" value="1"/>
</dbReference>
<evidence type="ECO:0000259" key="1">
    <source>
        <dbReference type="PROSITE" id="PS50801"/>
    </source>
</evidence>